<organism evidence="2 3">
    <name type="scientific">Nitrospirillum amazonense</name>
    <dbReference type="NCBI Taxonomy" id="28077"/>
    <lineage>
        <taxon>Bacteria</taxon>
        <taxon>Pseudomonadati</taxon>
        <taxon>Pseudomonadota</taxon>
        <taxon>Alphaproteobacteria</taxon>
        <taxon>Rhodospirillales</taxon>
        <taxon>Azospirillaceae</taxon>
        <taxon>Nitrospirillum</taxon>
    </lineage>
</organism>
<dbReference type="EMBL" id="VITV01000014">
    <property type="protein sequence ID" value="TWB67615.1"/>
    <property type="molecule type" value="Genomic_DNA"/>
</dbReference>
<dbReference type="PANTHER" id="PTHR11803">
    <property type="entry name" value="2-IMINOBUTANOATE/2-IMINOPROPANOATE DEAMINASE RIDA"/>
    <property type="match status" value="1"/>
</dbReference>
<comment type="caution">
    <text evidence="2">The sequence shown here is derived from an EMBL/GenBank/DDBJ whole genome shotgun (WGS) entry which is preliminary data.</text>
</comment>
<dbReference type="Proteomes" id="UP000320516">
    <property type="component" value="Unassembled WGS sequence"/>
</dbReference>
<evidence type="ECO:0000313" key="2">
    <source>
        <dbReference type="EMBL" id="TWB67615.1"/>
    </source>
</evidence>
<evidence type="ECO:0000256" key="1">
    <source>
        <dbReference type="ARBA" id="ARBA00010552"/>
    </source>
</evidence>
<dbReference type="InterPro" id="IPR006175">
    <property type="entry name" value="YjgF/YER057c/UK114"/>
</dbReference>
<dbReference type="GO" id="GO:0005829">
    <property type="term" value="C:cytosol"/>
    <property type="evidence" value="ECO:0007669"/>
    <property type="project" value="TreeGrafter"/>
</dbReference>
<dbReference type="CDD" id="cd00448">
    <property type="entry name" value="YjgF_YER057c_UK114_family"/>
    <property type="match status" value="1"/>
</dbReference>
<dbReference type="Pfam" id="PF01042">
    <property type="entry name" value="Ribonuc_L-PSP"/>
    <property type="match status" value="1"/>
</dbReference>
<accession>A0A560J9L8</accession>
<dbReference type="SUPFAM" id="SSF55298">
    <property type="entry name" value="YjgF-like"/>
    <property type="match status" value="1"/>
</dbReference>
<comment type="similarity">
    <text evidence="1">Belongs to the RutC family.</text>
</comment>
<dbReference type="GO" id="GO:0019239">
    <property type="term" value="F:deaminase activity"/>
    <property type="evidence" value="ECO:0007669"/>
    <property type="project" value="TreeGrafter"/>
</dbReference>
<proteinExistence type="inferred from homology"/>
<dbReference type="Gene3D" id="3.30.1330.40">
    <property type="entry name" value="RutC-like"/>
    <property type="match status" value="1"/>
</dbReference>
<protein>
    <submittedName>
        <fullName evidence="2">Enamine deaminase RidA (YjgF/YER057c/UK114 family)</fullName>
    </submittedName>
</protein>
<evidence type="ECO:0000313" key="3">
    <source>
        <dbReference type="Proteomes" id="UP000320516"/>
    </source>
</evidence>
<name>A0A560J9L8_9PROT</name>
<dbReference type="PANTHER" id="PTHR11803:SF58">
    <property type="entry name" value="PROTEIN HMF1-RELATED"/>
    <property type="match status" value="1"/>
</dbReference>
<reference evidence="2 3" key="1">
    <citation type="submission" date="2019-06" db="EMBL/GenBank/DDBJ databases">
        <title>Genomic Encyclopedia of Type Strains, Phase IV (KMG-V): Genome sequencing to study the core and pangenomes of soil and plant-associated prokaryotes.</title>
        <authorList>
            <person name="Whitman W."/>
        </authorList>
    </citation>
    <scope>NUCLEOTIDE SEQUENCE [LARGE SCALE GENOMIC DNA]</scope>
    <source>
        <strain evidence="2 3">BR 12005</strain>
    </source>
</reference>
<dbReference type="InterPro" id="IPR035959">
    <property type="entry name" value="RutC-like_sf"/>
</dbReference>
<sequence length="145" mass="15320">MVNLMEMKIETLEPEGLARPGGHYSHAIRYGGLVFTAGQLGVRADGSHTADLGFEDQVRQALSNVLVALRAAGAGPGDILKVTAYIVGVENWPCFNAVYAEMMGDARPARTVVPVGELHYGYLVEIDAVAVCGATGAREGAMNMI</sequence>
<dbReference type="AlphaFoldDB" id="A0A560J9L8"/>
<gene>
    <name evidence="2" type="ORF">FBZ87_11444</name>
</gene>